<name>A0A7D6H7P2_9EURY</name>
<organism evidence="3 4">
    <name type="scientific">Natrinema zhouii</name>
    <dbReference type="NCBI Taxonomy" id="1710539"/>
    <lineage>
        <taxon>Archaea</taxon>
        <taxon>Methanobacteriati</taxon>
        <taxon>Methanobacteriota</taxon>
        <taxon>Stenosarchaea group</taxon>
        <taxon>Halobacteria</taxon>
        <taxon>Halobacteriales</taxon>
        <taxon>Natrialbaceae</taxon>
        <taxon>Natrinema</taxon>
    </lineage>
</organism>
<dbReference type="InterPro" id="IPR050523">
    <property type="entry name" value="AKR_Detox_Biosynth"/>
</dbReference>
<gene>
    <name evidence="3" type="ORF">HYG81_04455</name>
</gene>
<dbReference type="SUPFAM" id="SSF51430">
    <property type="entry name" value="NAD(P)-linked oxidoreductase"/>
    <property type="match status" value="1"/>
</dbReference>
<dbReference type="Pfam" id="PF00248">
    <property type="entry name" value="Aldo_ket_red"/>
    <property type="match status" value="1"/>
</dbReference>
<dbReference type="Proteomes" id="UP000510869">
    <property type="component" value="Chromosome"/>
</dbReference>
<dbReference type="PANTHER" id="PTHR43364">
    <property type="entry name" value="NADH-SPECIFIC METHYLGLYOXAL REDUCTASE-RELATED"/>
    <property type="match status" value="1"/>
</dbReference>
<accession>A0A7D6H7P2</accession>
<reference evidence="3 4" key="1">
    <citation type="submission" date="2020-07" db="EMBL/GenBank/DDBJ databases">
        <title>Natrinema (YPL30) sp. nov. and Haloterrigena xxxxxx (YPL8) sp. nov., isolated from a salt mine.</title>
        <authorList>
            <person name="Cui H."/>
        </authorList>
    </citation>
    <scope>NUCLEOTIDE SEQUENCE [LARGE SCALE GENOMIC DNA]</scope>
    <source>
        <strain evidence="3 4">YPL13</strain>
    </source>
</reference>
<dbReference type="OrthoDB" id="7236at2157"/>
<feature type="domain" description="NADP-dependent oxidoreductase" evidence="2">
    <location>
        <begin position="15"/>
        <end position="314"/>
    </location>
</feature>
<dbReference type="Gene3D" id="3.20.20.100">
    <property type="entry name" value="NADP-dependent oxidoreductase domain"/>
    <property type="match status" value="1"/>
</dbReference>
<dbReference type="PANTHER" id="PTHR43364:SF4">
    <property type="entry name" value="NAD(P)-LINKED OXIDOREDUCTASE SUPERFAMILY PROTEIN"/>
    <property type="match status" value="1"/>
</dbReference>
<sequence length="327" mass="36362">MEYTRLGETGLEVSRLCLGCMNFGSEQPWMVHDREQAHAVINRALELGINFFDTANVYSGGESEEILGEALADADRARSELVVATKVYGPMQEGPNGQGLSRKHILDQADASLERLGTDYIDLYQIHRWDDETPIEETLSALDSLVEAGKVRYIGASTMSAWKFMKALHAADIDNYERFVSMQCEYNLVDRHEEANALPLCVDQDIGVVPWSPLAGGFLTGKYQRDEEPDSGRAATDEFMQKRFTEENWAVLERVRDIADAHDATPAQVALAWLLHMDVVDAPIVGPRTIDHLEDTVGALGVDLTDGELEQLEEPITPVWNPDIGDV</sequence>
<dbReference type="CDD" id="cd19079">
    <property type="entry name" value="AKR_EcYajO-like"/>
    <property type="match status" value="1"/>
</dbReference>
<evidence type="ECO:0000313" key="4">
    <source>
        <dbReference type="Proteomes" id="UP000510869"/>
    </source>
</evidence>
<evidence type="ECO:0000313" key="3">
    <source>
        <dbReference type="EMBL" id="QLK26868.1"/>
    </source>
</evidence>
<keyword evidence="1" id="KW-0560">Oxidoreductase</keyword>
<protein>
    <submittedName>
        <fullName evidence="3">Aldo/keto reductase</fullName>
    </submittedName>
</protein>
<dbReference type="GO" id="GO:0016491">
    <property type="term" value="F:oxidoreductase activity"/>
    <property type="evidence" value="ECO:0007669"/>
    <property type="project" value="UniProtKB-KW"/>
</dbReference>
<dbReference type="GeneID" id="56142430"/>
<evidence type="ECO:0000256" key="1">
    <source>
        <dbReference type="ARBA" id="ARBA00023002"/>
    </source>
</evidence>
<dbReference type="KEGG" id="nay:HYG81_04455"/>
<dbReference type="FunFam" id="3.20.20.100:FF:000004">
    <property type="entry name" value="Oxidoreductase, aldo/keto reductase"/>
    <property type="match status" value="1"/>
</dbReference>
<proteinExistence type="predicted"/>
<evidence type="ECO:0000259" key="2">
    <source>
        <dbReference type="Pfam" id="PF00248"/>
    </source>
</evidence>
<dbReference type="AlphaFoldDB" id="A0A7D6H7P2"/>
<dbReference type="GO" id="GO:0005829">
    <property type="term" value="C:cytosol"/>
    <property type="evidence" value="ECO:0007669"/>
    <property type="project" value="TreeGrafter"/>
</dbReference>
<dbReference type="EMBL" id="CP059154">
    <property type="protein sequence ID" value="QLK26868.1"/>
    <property type="molecule type" value="Genomic_DNA"/>
</dbReference>
<dbReference type="RefSeq" id="WP_180842039.1">
    <property type="nucleotide sequence ID" value="NZ_CP059154.1"/>
</dbReference>
<dbReference type="InterPro" id="IPR023210">
    <property type="entry name" value="NADP_OxRdtase_dom"/>
</dbReference>
<keyword evidence="4" id="KW-1185">Reference proteome</keyword>
<dbReference type="InterPro" id="IPR036812">
    <property type="entry name" value="NAD(P)_OxRdtase_dom_sf"/>
</dbReference>